<dbReference type="EMBL" id="WMBR01000001">
    <property type="protein sequence ID" value="MXP19938.1"/>
    <property type="molecule type" value="Genomic_DNA"/>
</dbReference>
<evidence type="ECO:0000256" key="5">
    <source>
        <dbReference type="ARBA" id="ARBA00023002"/>
    </source>
</evidence>
<dbReference type="CDD" id="cd00567">
    <property type="entry name" value="ACAD"/>
    <property type="match status" value="1"/>
</dbReference>
<proteinExistence type="inferred from homology"/>
<evidence type="ECO:0000256" key="1">
    <source>
        <dbReference type="ARBA" id="ARBA00001974"/>
    </source>
</evidence>
<name>A0A6L7GN28_9ACTN</name>
<dbReference type="Pfam" id="PF02771">
    <property type="entry name" value="Acyl-CoA_dh_N"/>
    <property type="match status" value="1"/>
</dbReference>
<dbReference type="Proteomes" id="UP000475545">
    <property type="component" value="Unassembled WGS sequence"/>
</dbReference>
<dbReference type="InterPro" id="IPR009100">
    <property type="entry name" value="AcylCoA_DH/oxidase_NM_dom_sf"/>
</dbReference>
<dbReference type="GO" id="GO:0050660">
    <property type="term" value="F:flavin adenine dinucleotide binding"/>
    <property type="evidence" value="ECO:0007669"/>
    <property type="project" value="InterPro"/>
</dbReference>
<keyword evidence="9" id="KW-1185">Reference proteome</keyword>
<sequence length="382" mass="39546">MDFTLPETAEDIRGLARDIAAKVSTPERVAELEASDAPIDTELWREFGAAGLLGLEVPAALAGDRGGDLGAIENSVVAEELGRALARVPFGVHACAALPVLAARGPRSLQTSLLRHAAGGESVVTVAFEEDLGVDVNAPTAGARISDDRVILDGTKVNVPYATAAQFLIVNATGPDGPLAVVVPTDAPGVRITDTASTGKSPTGEVELADVTVDADHVLDGGAAAVRDVAERLTLAICAEQSGVVTRALELTAEYAREREQFGRAIGSFQAVAQRLADGYIDAQGLSLTTTQAAWMLANFFSDAPTGTKADLRTAIATAKFWATEAGHRVAHTAVHVHGGVGLDTSHPVHRYFLRAKQNEFTLGSAPVVLAAIGADLAATPV</sequence>
<reference evidence="8 9" key="1">
    <citation type="submission" date="2019-11" db="EMBL/GenBank/DDBJ databases">
        <title>Gordonia sp. nov., a novel actinobacterium isolated from mangrove soil in Hainan.</title>
        <authorList>
            <person name="Huang X."/>
            <person name="Xie Y."/>
            <person name="Chu X."/>
            <person name="Xiao K."/>
        </authorList>
    </citation>
    <scope>NUCLEOTIDE SEQUENCE [LARGE SCALE GENOMIC DNA]</scope>
    <source>
        <strain evidence="8 9">HNM0687</strain>
    </source>
</reference>
<dbReference type="InterPro" id="IPR037069">
    <property type="entry name" value="AcylCoA_DH/ox_N_sf"/>
</dbReference>
<organism evidence="8 9">
    <name type="scientific">Gordonia mangrovi</name>
    <dbReference type="NCBI Taxonomy" id="2665643"/>
    <lineage>
        <taxon>Bacteria</taxon>
        <taxon>Bacillati</taxon>
        <taxon>Actinomycetota</taxon>
        <taxon>Actinomycetes</taxon>
        <taxon>Mycobacteriales</taxon>
        <taxon>Gordoniaceae</taxon>
        <taxon>Gordonia</taxon>
    </lineage>
</organism>
<dbReference type="PANTHER" id="PTHR43884">
    <property type="entry name" value="ACYL-COA DEHYDROGENASE"/>
    <property type="match status" value="1"/>
</dbReference>
<dbReference type="Gene3D" id="1.10.540.10">
    <property type="entry name" value="Acyl-CoA dehydrogenase/oxidase, N-terminal domain"/>
    <property type="match status" value="1"/>
</dbReference>
<dbReference type="RefSeq" id="WP_160900120.1">
    <property type="nucleotide sequence ID" value="NZ_CP102850.1"/>
</dbReference>
<comment type="caution">
    <text evidence="8">The sequence shown here is derived from an EMBL/GenBank/DDBJ whole genome shotgun (WGS) entry which is preliminary data.</text>
</comment>
<dbReference type="InterPro" id="IPR036250">
    <property type="entry name" value="AcylCo_DH-like_C"/>
</dbReference>
<gene>
    <name evidence="8" type="ORF">GIY30_00975</name>
</gene>
<dbReference type="GO" id="GO:0003995">
    <property type="term" value="F:acyl-CoA dehydrogenase activity"/>
    <property type="evidence" value="ECO:0007669"/>
    <property type="project" value="TreeGrafter"/>
</dbReference>
<dbReference type="SUPFAM" id="SSF47203">
    <property type="entry name" value="Acyl-CoA dehydrogenase C-terminal domain-like"/>
    <property type="match status" value="1"/>
</dbReference>
<dbReference type="AlphaFoldDB" id="A0A6L7GN28"/>
<dbReference type="InterPro" id="IPR013786">
    <property type="entry name" value="AcylCoA_DH/ox_N"/>
</dbReference>
<dbReference type="InterPro" id="IPR046373">
    <property type="entry name" value="Acyl-CoA_Oxase/DH_mid-dom_sf"/>
</dbReference>
<keyword evidence="3" id="KW-0285">Flavoprotein</keyword>
<dbReference type="Pfam" id="PF00441">
    <property type="entry name" value="Acyl-CoA_dh_1"/>
    <property type="match status" value="1"/>
</dbReference>
<evidence type="ECO:0000256" key="4">
    <source>
        <dbReference type="ARBA" id="ARBA00022827"/>
    </source>
</evidence>
<comment type="similarity">
    <text evidence="2">Belongs to the acyl-CoA dehydrogenase family.</text>
</comment>
<dbReference type="Gene3D" id="2.40.110.10">
    <property type="entry name" value="Butyryl-CoA Dehydrogenase, subunit A, domain 2"/>
    <property type="match status" value="1"/>
</dbReference>
<evidence type="ECO:0000259" key="6">
    <source>
        <dbReference type="Pfam" id="PF00441"/>
    </source>
</evidence>
<keyword evidence="5" id="KW-0560">Oxidoreductase</keyword>
<feature type="domain" description="Acyl-CoA dehydrogenase/oxidase C-terminal" evidence="6">
    <location>
        <begin position="235"/>
        <end position="375"/>
    </location>
</feature>
<protein>
    <submittedName>
        <fullName evidence="8">Acyl-CoA dehydrogenase</fullName>
    </submittedName>
</protein>
<feature type="domain" description="Acyl-CoA dehydrogenase/oxidase N-terminal" evidence="7">
    <location>
        <begin position="7"/>
        <end position="121"/>
    </location>
</feature>
<evidence type="ECO:0000313" key="9">
    <source>
        <dbReference type="Proteomes" id="UP000475545"/>
    </source>
</evidence>
<dbReference type="InterPro" id="IPR009075">
    <property type="entry name" value="AcylCo_DH/oxidase_C"/>
</dbReference>
<dbReference type="PANTHER" id="PTHR43884:SF20">
    <property type="entry name" value="ACYL-COA DEHYDROGENASE FADE28"/>
    <property type="match status" value="1"/>
</dbReference>
<keyword evidence="4" id="KW-0274">FAD</keyword>
<evidence type="ECO:0000259" key="7">
    <source>
        <dbReference type="Pfam" id="PF02771"/>
    </source>
</evidence>
<evidence type="ECO:0000256" key="3">
    <source>
        <dbReference type="ARBA" id="ARBA00022630"/>
    </source>
</evidence>
<evidence type="ECO:0000313" key="8">
    <source>
        <dbReference type="EMBL" id="MXP19938.1"/>
    </source>
</evidence>
<accession>A0A6L7GN28</accession>
<dbReference type="SUPFAM" id="SSF56645">
    <property type="entry name" value="Acyl-CoA dehydrogenase NM domain-like"/>
    <property type="match status" value="1"/>
</dbReference>
<comment type="cofactor">
    <cofactor evidence="1">
        <name>FAD</name>
        <dbReference type="ChEBI" id="CHEBI:57692"/>
    </cofactor>
</comment>
<dbReference type="Gene3D" id="1.20.140.10">
    <property type="entry name" value="Butyryl-CoA Dehydrogenase, subunit A, domain 3"/>
    <property type="match status" value="1"/>
</dbReference>
<evidence type="ECO:0000256" key="2">
    <source>
        <dbReference type="ARBA" id="ARBA00009347"/>
    </source>
</evidence>